<sequence>MDMLKALMLGAILSATIGLVIGSQGTSAGPLAIHLITLADARFYWSWPVFLSGSSLAWGLLLLQR</sequence>
<keyword evidence="1" id="KW-0812">Transmembrane</keyword>
<gene>
    <name evidence="2" type="ORF">SAMN02745193_02362</name>
</gene>
<evidence type="ECO:0000313" key="2">
    <source>
        <dbReference type="EMBL" id="SHN62022.1"/>
    </source>
</evidence>
<protein>
    <submittedName>
        <fullName evidence="2">Uncharacterized protein</fullName>
    </submittedName>
</protein>
<dbReference type="RefSeq" id="WP_072675206.1">
    <property type="nucleotide sequence ID" value="NZ_FRDF01000014.1"/>
</dbReference>
<evidence type="ECO:0000313" key="3">
    <source>
        <dbReference type="Proteomes" id="UP000184391"/>
    </source>
</evidence>
<dbReference type="STRING" id="198312.SAMN02745193_02362"/>
<keyword evidence="3" id="KW-1185">Reference proteome</keyword>
<keyword evidence="1" id="KW-1133">Transmembrane helix</keyword>
<reference evidence="3" key="1">
    <citation type="submission" date="2016-12" db="EMBL/GenBank/DDBJ databases">
        <authorList>
            <person name="Varghese N."/>
            <person name="Submissions S."/>
        </authorList>
    </citation>
    <scope>NUCLEOTIDE SEQUENCE [LARGE SCALE GENOMIC DNA]</scope>
    <source>
        <strain evidence="3">DSM 11032</strain>
    </source>
</reference>
<feature type="transmembrane region" description="Helical" evidence="1">
    <location>
        <begin position="44"/>
        <end position="63"/>
    </location>
</feature>
<organism evidence="2 3">
    <name type="scientific">Erythrobacter sanguineus</name>
    <dbReference type="NCBI Taxonomy" id="198312"/>
    <lineage>
        <taxon>Bacteria</taxon>
        <taxon>Pseudomonadati</taxon>
        <taxon>Pseudomonadota</taxon>
        <taxon>Alphaproteobacteria</taxon>
        <taxon>Sphingomonadales</taxon>
        <taxon>Erythrobacteraceae</taxon>
        <taxon>Erythrobacter/Porphyrobacter group</taxon>
        <taxon>Erythrobacter</taxon>
    </lineage>
</organism>
<keyword evidence="1" id="KW-0472">Membrane</keyword>
<name>A0A1M7SU88_9SPHN</name>
<dbReference type="Proteomes" id="UP000184391">
    <property type="component" value="Unassembled WGS sequence"/>
</dbReference>
<proteinExistence type="predicted"/>
<dbReference type="EMBL" id="FRDF01000014">
    <property type="protein sequence ID" value="SHN62022.1"/>
    <property type="molecule type" value="Genomic_DNA"/>
</dbReference>
<accession>A0A1M7SU88</accession>
<evidence type="ECO:0000256" key="1">
    <source>
        <dbReference type="SAM" id="Phobius"/>
    </source>
</evidence>
<dbReference type="AlphaFoldDB" id="A0A1M7SU88"/>